<evidence type="ECO:0000313" key="1">
    <source>
        <dbReference type="EMBL" id="SDY58110.1"/>
    </source>
</evidence>
<dbReference type="InterPro" id="IPR014710">
    <property type="entry name" value="RmlC-like_jellyroll"/>
</dbReference>
<name>A0A1H3L194_9MICO</name>
<protein>
    <recommendedName>
        <fullName evidence="3">Cupin domain-containing protein</fullName>
    </recommendedName>
</protein>
<proteinExistence type="predicted"/>
<sequence length="97" mass="10215">MSVARSETTVDDERVRVTTYTFEKAGDTTGPHVHEFDYVLVPVTGGTLTAVSTVDGSSRTLTQVSGTPYTGAAGLAHTVTADQDGIVFVEIELKPQG</sequence>
<dbReference type="Gene3D" id="2.60.120.10">
    <property type="entry name" value="Jelly Rolls"/>
    <property type="match status" value="1"/>
</dbReference>
<evidence type="ECO:0008006" key="3">
    <source>
        <dbReference type="Google" id="ProtNLM"/>
    </source>
</evidence>
<dbReference type="AlphaFoldDB" id="A0A1H3L194"/>
<dbReference type="Proteomes" id="UP000198891">
    <property type="component" value="Unassembled WGS sequence"/>
</dbReference>
<evidence type="ECO:0000313" key="2">
    <source>
        <dbReference type="Proteomes" id="UP000198891"/>
    </source>
</evidence>
<keyword evidence="2" id="KW-1185">Reference proteome</keyword>
<dbReference type="STRING" id="381665.SAMN05216554_0783"/>
<accession>A0A1H3L194</accession>
<organism evidence="1 2">
    <name type="scientific">Herbiconiux ginsengi</name>
    <dbReference type="NCBI Taxonomy" id="381665"/>
    <lineage>
        <taxon>Bacteria</taxon>
        <taxon>Bacillati</taxon>
        <taxon>Actinomycetota</taxon>
        <taxon>Actinomycetes</taxon>
        <taxon>Micrococcales</taxon>
        <taxon>Microbacteriaceae</taxon>
        <taxon>Herbiconiux</taxon>
    </lineage>
</organism>
<reference evidence="1 2" key="1">
    <citation type="submission" date="2016-10" db="EMBL/GenBank/DDBJ databases">
        <authorList>
            <person name="de Groot N.N."/>
        </authorList>
    </citation>
    <scope>NUCLEOTIDE SEQUENCE [LARGE SCALE GENOMIC DNA]</scope>
    <source>
        <strain evidence="1 2">CGMCC 4.3491</strain>
    </source>
</reference>
<dbReference type="OrthoDB" id="9800684at2"/>
<dbReference type="RefSeq" id="WP_092549020.1">
    <property type="nucleotide sequence ID" value="NZ_FNPZ01000001.1"/>
</dbReference>
<dbReference type="EMBL" id="FNPZ01000001">
    <property type="protein sequence ID" value="SDY58110.1"/>
    <property type="molecule type" value="Genomic_DNA"/>
</dbReference>
<gene>
    <name evidence="1" type="ORF">SAMN05216554_0783</name>
</gene>